<dbReference type="GO" id="GO:0097157">
    <property type="term" value="F:pre-mRNA intronic binding"/>
    <property type="evidence" value="ECO:0007669"/>
    <property type="project" value="TreeGrafter"/>
</dbReference>
<dbReference type="SUPFAM" id="SSF54928">
    <property type="entry name" value="RNA-binding domain, RBD"/>
    <property type="match status" value="1"/>
</dbReference>
<accession>A0AAN6GU79</accession>
<dbReference type="Pfam" id="PF00076">
    <property type="entry name" value="RRM_1"/>
    <property type="match status" value="1"/>
</dbReference>
<gene>
    <name evidence="5" type="ORF">OC846_002545</name>
</gene>
<dbReference type="CDD" id="cd12246">
    <property type="entry name" value="RRM1_U1A_like"/>
    <property type="match status" value="1"/>
</dbReference>
<proteinExistence type="predicted"/>
<dbReference type="GO" id="GO:0030626">
    <property type="term" value="F:U12 snRNA binding"/>
    <property type="evidence" value="ECO:0007669"/>
    <property type="project" value="TreeGrafter"/>
</dbReference>
<evidence type="ECO:0000256" key="3">
    <source>
        <dbReference type="SAM" id="MobiDB-lite"/>
    </source>
</evidence>
<comment type="caution">
    <text evidence="5">The sequence shown here is derived from an EMBL/GenBank/DDBJ whole genome shotgun (WGS) entry which is preliminary data.</text>
</comment>
<organism evidence="5 6">
    <name type="scientific">Tilletia horrida</name>
    <dbReference type="NCBI Taxonomy" id="155126"/>
    <lineage>
        <taxon>Eukaryota</taxon>
        <taxon>Fungi</taxon>
        <taxon>Dikarya</taxon>
        <taxon>Basidiomycota</taxon>
        <taxon>Ustilaginomycotina</taxon>
        <taxon>Exobasidiomycetes</taxon>
        <taxon>Tilletiales</taxon>
        <taxon>Tilletiaceae</taxon>
        <taxon>Tilletia</taxon>
    </lineage>
</organism>
<dbReference type="Gene3D" id="3.30.70.330">
    <property type="match status" value="1"/>
</dbReference>
<feature type="domain" description="RRM" evidence="4">
    <location>
        <begin position="26"/>
        <end position="105"/>
    </location>
</feature>
<keyword evidence="6" id="KW-1185">Reference proteome</keyword>
<evidence type="ECO:0000313" key="6">
    <source>
        <dbReference type="Proteomes" id="UP001176517"/>
    </source>
</evidence>
<protein>
    <recommendedName>
        <fullName evidence="4">RRM domain-containing protein</fullName>
    </recommendedName>
</protein>
<evidence type="ECO:0000259" key="4">
    <source>
        <dbReference type="PROSITE" id="PS50102"/>
    </source>
</evidence>
<dbReference type="PANTHER" id="PTHR16105:SF0">
    <property type="entry name" value="RNA-BINDING REGION-CONTAINING PROTEIN 3"/>
    <property type="match status" value="1"/>
</dbReference>
<dbReference type="GO" id="GO:0000398">
    <property type="term" value="P:mRNA splicing, via spliceosome"/>
    <property type="evidence" value="ECO:0007669"/>
    <property type="project" value="TreeGrafter"/>
</dbReference>
<dbReference type="Proteomes" id="UP001176517">
    <property type="component" value="Unassembled WGS sequence"/>
</dbReference>
<evidence type="ECO:0000313" key="5">
    <source>
        <dbReference type="EMBL" id="KAK0553385.1"/>
    </source>
</evidence>
<evidence type="ECO:0000256" key="2">
    <source>
        <dbReference type="PROSITE-ProRule" id="PRU00176"/>
    </source>
</evidence>
<reference evidence="5" key="1">
    <citation type="journal article" date="2023" name="PhytoFront">
        <title>Draft Genome Resources of Seven Strains of Tilletia horrida, Causal Agent of Kernel Smut of Rice.</title>
        <authorList>
            <person name="Khanal S."/>
            <person name="Antony Babu S."/>
            <person name="Zhou X.G."/>
        </authorList>
    </citation>
    <scope>NUCLEOTIDE SEQUENCE</scope>
    <source>
        <strain evidence="5">TX6</strain>
    </source>
</reference>
<dbReference type="PANTHER" id="PTHR16105">
    <property type="entry name" value="RNA-BINDING REGION-CONTAINING PROTEIN 3"/>
    <property type="match status" value="1"/>
</dbReference>
<evidence type="ECO:0000256" key="1">
    <source>
        <dbReference type="ARBA" id="ARBA00022884"/>
    </source>
</evidence>
<dbReference type="AlphaFoldDB" id="A0AAN6GU79"/>
<name>A0AAN6GU79_9BASI</name>
<dbReference type="InterPro" id="IPR000504">
    <property type="entry name" value="RRM_dom"/>
</dbReference>
<dbReference type="SMART" id="SM00360">
    <property type="entry name" value="RRM"/>
    <property type="match status" value="1"/>
</dbReference>
<feature type="region of interest" description="Disordered" evidence="3">
    <location>
        <begin position="1"/>
        <end position="27"/>
    </location>
</feature>
<keyword evidence="1 2" id="KW-0694">RNA-binding</keyword>
<dbReference type="InterPro" id="IPR045164">
    <property type="entry name" value="RBM41/RNPC3"/>
</dbReference>
<dbReference type="InterPro" id="IPR035979">
    <property type="entry name" value="RBD_domain_sf"/>
</dbReference>
<dbReference type="FunFam" id="3.30.70.330:FF:000039">
    <property type="entry name" value="U1 small nuclear ribonucleoprotein A"/>
    <property type="match status" value="1"/>
</dbReference>
<dbReference type="GO" id="GO:0005689">
    <property type="term" value="C:U12-type spliceosomal complex"/>
    <property type="evidence" value="ECO:0007669"/>
    <property type="project" value="TreeGrafter"/>
</dbReference>
<sequence>MAPTEAATANGTANGSSAHKGGQPNQSLYVKNIDSKIKKEELRKQLYALFGTYGRILDVTATRADGMRGQAFVVFQDLAGATAALRGLSGFIFYDRPLSIEYARTKSNAVIIQEKGREGLFEDR</sequence>
<dbReference type="EMBL" id="JAPDMZ010000051">
    <property type="protein sequence ID" value="KAK0553385.1"/>
    <property type="molecule type" value="Genomic_DNA"/>
</dbReference>
<dbReference type="InterPro" id="IPR012677">
    <property type="entry name" value="Nucleotide-bd_a/b_plait_sf"/>
</dbReference>
<feature type="compositionally biased region" description="Low complexity" evidence="3">
    <location>
        <begin position="1"/>
        <end position="18"/>
    </location>
</feature>
<dbReference type="PROSITE" id="PS50102">
    <property type="entry name" value="RRM"/>
    <property type="match status" value="1"/>
</dbReference>